<dbReference type="Pfam" id="PF00627">
    <property type="entry name" value="UBA"/>
    <property type="match status" value="1"/>
</dbReference>
<dbReference type="AlphaFoldDB" id="A0A836ID13"/>
<feature type="region of interest" description="Disordered" evidence="1">
    <location>
        <begin position="311"/>
        <end position="331"/>
    </location>
</feature>
<dbReference type="OrthoDB" id="267397at2759"/>
<dbReference type="PANTHER" id="PTHR10677">
    <property type="entry name" value="UBIQUILIN"/>
    <property type="match status" value="1"/>
</dbReference>
<accession>A0A836ID13</accession>
<dbReference type="GO" id="GO:0005829">
    <property type="term" value="C:cytosol"/>
    <property type="evidence" value="ECO:0007669"/>
    <property type="project" value="TreeGrafter"/>
</dbReference>
<feature type="compositionally biased region" description="Polar residues" evidence="1">
    <location>
        <begin position="343"/>
        <end position="358"/>
    </location>
</feature>
<feature type="region of interest" description="Disordered" evidence="1">
    <location>
        <begin position="343"/>
        <end position="376"/>
    </location>
</feature>
<dbReference type="KEGG" id="phet:94289330"/>
<dbReference type="RefSeq" id="XP_067756043.1">
    <property type="nucleotide sequence ID" value="XM_067899253.1"/>
</dbReference>
<keyword evidence="4" id="KW-1185">Reference proteome</keyword>
<dbReference type="EMBL" id="JAFJZO010000027">
    <property type="protein sequence ID" value="KAG5501420.1"/>
    <property type="molecule type" value="Genomic_DNA"/>
</dbReference>
<dbReference type="Proteomes" id="UP000674318">
    <property type="component" value="Unassembled WGS sequence"/>
</dbReference>
<dbReference type="SMART" id="SM00165">
    <property type="entry name" value="UBA"/>
    <property type="match status" value="1"/>
</dbReference>
<organism evidence="3 4">
    <name type="scientific">Porcisia hertigi</name>
    <dbReference type="NCBI Taxonomy" id="2761500"/>
    <lineage>
        <taxon>Eukaryota</taxon>
        <taxon>Discoba</taxon>
        <taxon>Euglenozoa</taxon>
        <taxon>Kinetoplastea</taxon>
        <taxon>Metakinetoplastina</taxon>
        <taxon>Trypanosomatida</taxon>
        <taxon>Trypanosomatidae</taxon>
        <taxon>Leishmaniinae</taxon>
        <taxon>Porcisia</taxon>
    </lineage>
</organism>
<evidence type="ECO:0000259" key="2">
    <source>
        <dbReference type="PROSITE" id="PS50030"/>
    </source>
</evidence>
<reference evidence="3 4" key="1">
    <citation type="submission" date="2021-02" db="EMBL/GenBank/DDBJ databases">
        <title>Porcisia hertigi Genome sequencing and assembly.</title>
        <authorList>
            <person name="Almutairi H."/>
            <person name="Gatherer D."/>
        </authorList>
    </citation>
    <scope>NUCLEOTIDE SEQUENCE [LARGE SCALE GENOMIC DNA]</scope>
    <source>
        <strain evidence="3 4">C119</strain>
    </source>
</reference>
<dbReference type="InterPro" id="IPR047878">
    <property type="entry name" value="UBL7_UBA"/>
</dbReference>
<name>A0A836ID13_9TRYP</name>
<dbReference type="GeneID" id="94289330"/>
<dbReference type="CDD" id="cd14326">
    <property type="entry name" value="UBA_UBL7"/>
    <property type="match status" value="1"/>
</dbReference>
<evidence type="ECO:0000313" key="4">
    <source>
        <dbReference type="Proteomes" id="UP000674318"/>
    </source>
</evidence>
<dbReference type="SUPFAM" id="SSF46934">
    <property type="entry name" value="UBA-like"/>
    <property type="match status" value="1"/>
</dbReference>
<comment type="caution">
    <text evidence="3">The sequence shown here is derived from an EMBL/GenBank/DDBJ whole genome shotgun (WGS) entry which is preliminary data.</text>
</comment>
<evidence type="ECO:0000313" key="3">
    <source>
        <dbReference type="EMBL" id="KAG5501420.1"/>
    </source>
</evidence>
<protein>
    <recommendedName>
        <fullName evidence="2">UBA domain-containing protein</fullName>
    </recommendedName>
</protein>
<feature type="compositionally biased region" description="Acidic residues" evidence="1">
    <location>
        <begin position="214"/>
        <end position="226"/>
    </location>
</feature>
<proteinExistence type="predicted"/>
<dbReference type="InterPro" id="IPR015496">
    <property type="entry name" value="Ubiquilin"/>
</dbReference>
<dbReference type="GO" id="GO:0031593">
    <property type="term" value="F:polyubiquitin modification-dependent protein binding"/>
    <property type="evidence" value="ECO:0007669"/>
    <property type="project" value="TreeGrafter"/>
</dbReference>
<dbReference type="Gene3D" id="1.10.8.10">
    <property type="entry name" value="DNA helicase RuvA subunit, C-terminal domain"/>
    <property type="match status" value="1"/>
</dbReference>
<feature type="compositionally biased region" description="Low complexity" evidence="1">
    <location>
        <begin position="271"/>
        <end position="280"/>
    </location>
</feature>
<dbReference type="GO" id="GO:0006511">
    <property type="term" value="P:ubiquitin-dependent protein catabolic process"/>
    <property type="evidence" value="ECO:0007669"/>
    <property type="project" value="TreeGrafter"/>
</dbReference>
<dbReference type="PROSITE" id="PS50030">
    <property type="entry name" value="UBA"/>
    <property type="match status" value="1"/>
</dbReference>
<dbReference type="InterPro" id="IPR009060">
    <property type="entry name" value="UBA-like_sf"/>
</dbReference>
<dbReference type="PANTHER" id="PTHR10677:SF3">
    <property type="entry name" value="FI07626P-RELATED"/>
    <property type="match status" value="1"/>
</dbReference>
<dbReference type="CDD" id="cd17039">
    <property type="entry name" value="Ubl_ubiquitin_like"/>
    <property type="match status" value="1"/>
</dbReference>
<gene>
    <name evidence="3" type="ORF">JKF63_03233</name>
</gene>
<dbReference type="Pfam" id="PF23195">
    <property type="entry name" value="UBQLN1"/>
    <property type="match status" value="1"/>
</dbReference>
<dbReference type="InterPro" id="IPR015940">
    <property type="entry name" value="UBA"/>
</dbReference>
<feature type="domain" description="UBA" evidence="2">
    <location>
        <begin position="380"/>
        <end position="421"/>
    </location>
</feature>
<evidence type="ECO:0000256" key="1">
    <source>
        <dbReference type="SAM" id="MobiDB-lite"/>
    </source>
</evidence>
<feature type="region of interest" description="Disordered" evidence="1">
    <location>
        <begin position="211"/>
        <end position="280"/>
    </location>
</feature>
<sequence length="424" mass="45696">MEYQILSSKGDKVTLCIDDDMTVGDVKGIAGAMLNAPEDVAMTVSLNGKLLKDDDETWGEMCGRLFLNQPLHPMQRKLFCNVTNRPVVEPQSSEMLRMLPSKEEKKLEEERERAKIAMMDSMVDSIADNPAFLENMFAMNPAINKLKKRSPEVARMLNDPDTLRMLLKMSVDPQRRREMERNMELQLAQISALPGGADMINRYMTGYMKQELGTDPEEEEEEEDEGRSEKKLRVGTLTGEESSDVNHPDPTNKASSDPLPNPWASTPPTLSGGFSQPPGGFSFGGGGFPFANSLGYPSVAVPPFLGATPNPTSLSHGGLSPAPPAPEEGGDAAGAAIKMVMQQGGSSLSVPQTTNTEAPSLGNASVAPMTSAPSSVLTEDTMQKGLSALYEMGFEDEALCREALTASGGDVEAAVDYIAERQVN</sequence>